<dbReference type="Proteomes" id="UP000019754">
    <property type="component" value="Unassembled WGS sequence"/>
</dbReference>
<dbReference type="STRING" id="1249481.D641_0109455"/>
<accession>A0A022KXL7</accession>
<comment type="caution">
    <text evidence="3">The sequence shown here is derived from an EMBL/GenBank/DDBJ whole genome shotgun (WGS) entry which is preliminary data.</text>
</comment>
<dbReference type="CDD" id="cd02440">
    <property type="entry name" value="AdoMet_MTases"/>
    <property type="match status" value="1"/>
</dbReference>
<evidence type="ECO:0000313" key="3">
    <source>
        <dbReference type="EMBL" id="EYT49171.1"/>
    </source>
</evidence>
<dbReference type="AlphaFoldDB" id="A0A022KXL7"/>
<name>A0A022KXL7_9MICO</name>
<dbReference type="InterPro" id="IPR029063">
    <property type="entry name" value="SAM-dependent_MTases_sf"/>
</dbReference>
<dbReference type="InterPro" id="IPR013216">
    <property type="entry name" value="Methyltransf_11"/>
</dbReference>
<proteinExistence type="predicted"/>
<dbReference type="OrthoDB" id="9804312at2"/>
<dbReference type="Pfam" id="PF08241">
    <property type="entry name" value="Methyltransf_11"/>
    <property type="match status" value="1"/>
</dbReference>
<keyword evidence="3" id="KW-0489">Methyltransferase</keyword>
<sequence>MQRRTEDRDFSAYNAAQQGRPVRPLAVRAVETAAQGTADAAVPHPTGPGAADGDERPTAVELGSGIGIEAEFLARQGYEVWTYDADPSVEPALRQLAARYPVHHSTTVLESIADLPSADLLLSCATLSFVPRAAFGGLWRSIVAAVRPGGVLAIDLFGENDDWAVTDGTFLSRSQVEDLLQGWASAEVEEREYDGHSFGGPKHWHTFTVIARR</sequence>
<dbReference type="GO" id="GO:0032259">
    <property type="term" value="P:methylation"/>
    <property type="evidence" value="ECO:0007669"/>
    <property type="project" value="UniProtKB-KW"/>
</dbReference>
<feature type="domain" description="Methyltransferase type 11" evidence="2">
    <location>
        <begin position="61"/>
        <end position="154"/>
    </location>
</feature>
<dbReference type="SUPFAM" id="SSF53335">
    <property type="entry name" value="S-adenosyl-L-methionine-dependent methyltransferases"/>
    <property type="match status" value="1"/>
</dbReference>
<keyword evidence="3" id="KW-0808">Transferase</keyword>
<dbReference type="RefSeq" id="WP_017823418.1">
    <property type="nucleotide sequence ID" value="NZ_AORC01000010.1"/>
</dbReference>
<organism evidence="3 4">
    <name type="scientific">Brachybacterium muris UCD-AY4</name>
    <dbReference type="NCBI Taxonomy" id="1249481"/>
    <lineage>
        <taxon>Bacteria</taxon>
        <taxon>Bacillati</taxon>
        <taxon>Actinomycetota</taxon>
        <taxon>Actinomycetes</taxon>
        <taxon>Micrococcales</taxon>
        <taxon>Dermabacteraceae</taxon>
        <taxon>Brachybacterium</taxon>
    </lineage>
</organism>
<protein>
    <submittedName>
        <fullName evidence="3">Methyltransferase</fullName>
    </submittedName>
</protein>
<evidence type="ECO:0000256" key="1">
    <source>
        <dbReference type="SAM" id="MobiDB-lite"/>
    </source>
</evidence>
<reference evidence="3 4" key="1">
    <citation type="journal article" date="2013" name="Genome Announc.">
        <title>Draft genome sequence of an Actinobacterium, Brachybacterium muris strain UCD-AY4.</title>
        <authorList>
            <person name="Lo J.R."/>
            <person name="Lang J.M."/>
            <person name="Darling A.E."/>
            <person name="Eisen J.A."/>
            <person name="Coil D.A."/>
        </authorList>
    </citation>
    <scope>NUCLEOTIDE SEQUENCE [LARGE SCALE GENOMIC DNA]</scope>
    <source>
        <strain evidence="3 4">UCD-AY4</strain>
    </source>
</reference>
<dbReference type="Gene3D" id="3.40.50.150">
    <property type="entry name" value="Vaccinia Virus protein VP39"/>
    <property type="match status" value="1"/>
</dbReference>
<gene>
    <name evidence="3" type="ORF">D641_0109455</name>
</gene>
<evidence type="ECO:0000259" key="2">
    <source>
        <dbReference type="Pfam" id="PF08241"/>
    </source>
</evidence>
<dbReference type="GO" id="GO:0008757">
    <property type="term" value="F:S-adenosylmethionine-dependent methyltransferase activity"/>
    <property type="evidence" value="ECO:0007669"/>
    <property type="project" value="InterPro"/>
</dbReference>
<keyword evidence="4" id="KW-1185">Reference proteome</keyword>
<feature type="region of interest" description="Disordered" evidence="1">
    <location>
        <begin position="34"/>
        <end position="59"/>
    </location>
</feature>
<dbReference type="HOGENOM" id="CLU_116222_0_0_11"/>
<dbReference type="EMBL" id="AORC01000010">
    <property type="protein sequence ID" value="EYT49171.1"/>
    <property type="molecule type" value="Genomic_DNA"/>
</dbReference>
<evidence type="ECO:0000313" key="4">
    <source>
        <dbReference type="Proteomes" id="UP000019754"/>
    </source>
</evidence>